<evidence type="ECO:0000256" key="3">
    <source>
        <dbReference type="ARBA" id="ARBA00022833"/>
    </source>
</evidence>
<evidence type="ECO:0000313" key="8">
    <source>
        <dbReference type="EMBL" id="OBZ78379.1"/>
    </source>
</evidence>
<feature type="compositionally biased region" description="Low complexity" evidence="6">
    <location>
        <begin position="494"/>
        <end position="524"/>
    </location>
</feature>
<feature type="compositionally biased region" description="Polar residues" evidence="6">
    <location>
        <begin position="464"/>
        <end position="480"/>
    </location>
</feature>
<keyword evidence="1" id="KW-0479">Metal-binding</keyword>
<dbReference type="EMBL" id="LUGG01000002">
    <property type="protein sequence ID" value="OBZ78379.1"/>
    <property type="molecule type" value="Genomic_DNA"/>
</dbReference>
<dbReference type="OMA" id="TRSMRAM"/>
<keyword evidence="9" id="KW-1185">Reference proteome</keyword>
<feature type="region of interest" description="Disordered" evidence="6">
    <location>
        <begin position="333"/>
        <end position="376"/>
    </location>
</feature>
<evidence type="ECO:0000313" key="9">
    <source>
        <dbReference type="Proteomes" id="UP000092993"/>
    </source>
</evidence>
<evidence type="ECO:0000259" key="7">
    <source>
        <dbReference type="PROSITE" id="PS50089"/>
    </source>
</evidence>
<protein>
    <recommendedName>
        <fullName evidence="7">RING-type domain-containing protein</fullName>
    </recommendedName>
</protein>
<proteinExistence type="predicted"/>
<dbReference type="STRING" id="5627.A0A1C7MPL7"/>
<dbReference type="GO" id="GO:0008270">
    <property type="term" value="F:zinc ion binding"/>
    <property type="evidence" value="ECO:0007669"/>
    <property type="project" value="UniProtKB-KW"/>
</dbReference>
<dbReference type="PROSITE" id="PS00518">
    <property type="entry name" value="ZF_RING_1"/>
    <property type="match status" value="1"/>
</dbReference>
<gene>
    <name evidence="8" type="ORF">A0H81_01986</name>
</gene>
<feature type="region of interest" description="Disordered" evidence="6">
    <location>
        <begin position="405"/>
        <end position="530"/>
    </location>
</feature>
<dbReference type="Pfam" id="PF14634">
    <property type="entry name" value="zf-RING_5"/>
    <property type="match status" value="1"/>
</dbReference>
<dbReference type="Gene3D" id="3.30.40.10">
    <property type="entry name" value="Zinc/RING finger domain, C3HC4 (zinc finger)"/>
    <property type="match status" value="1"/>
</dbReference>
<feature type="region of interest" description="Disordered" evidence="6">
    <location>
        <begin position="554"/>
        <end position="587"/>
    </location>
</feature>
<evidence type="ECO:0000256" key="5">
    <source>
        <dbReference type="SAM" id="Coils"/>
    </source>
</evidence>
<organism evidence="8 9">
    <name type="scientific">Grifola frondosa</name>
    <name type="common">Maitake</name>
    <name type="synonym">Polyporus frondosus</name>
    <dbReference type="NCBI Taxonomy" id="5627"/>
    <lineage>
        <taxon>Eukaryota</taxon>
        <taxon>Fungi</taxon>
        <taxon>Dikarya</taxon>
        <taxon>Basidiomycota</taxon>
        <taxon>Agaricomycotina</taxon>
        <taxon>Agaricomycetes</taxon>
        <taxon>Polyporales</taxon>
        <taxon>Grifolaceae</taxon>
        <taxon>Grifola</taxon>
    </lineage>
</organism>
<dbReference type="InterPro" id="IPR013083">
    <property type="entry name" value="Znf_RING/FYVE/PHD"/>
</dbReference>
<keyword evidence="2 4" id="KW-0863">Zinc-finger</keyword>
<name>A0A1C7MPL7_GRIFR</name>
<evidence type="ECO:0000256" key="1">
    <source>
        <dbReference type="ARBA" id="ARBA00022723"/>
    </source>
</evidence>
<evidence type="ECO:0000256" key="2">
    <source>
        <dbReference type="ARBA" id="ARBA00022771"/>
    </source>
</evidence>
<dbReference type="PROSITE" id="PS50089">
    <property type="entry name" value="ZF_RING_2"/>
    <property type="match status" value="1"/>
</dbReference>
<dbReference type="SUPFAM" id="SSF57850">
    <property type="entry name" value="RING/U-box"/>
    <property type="match status" value="1"/>
</dbReference>
<comment type="caution">
    <text evidence="8">The sequence shown here is derived from an EMBL/GenBank/DDBJ whole genome shotgun (WGS) entry which is preliminary data.</text>
</comment>
<reference evidence="8 9" key="1">
    <citation type="submission" date="2016-03" db="EMBL/GenBank/DDBJ databases">
        <title>Whole genome sequencing of Grifola frondosa 9006-11.</title>
        <authorList>
            <person name="Min B."/>
            <person name="Park H."/>
            <person name="Kim J.-G."/>
            <person name="Cho H."/>
            <person name="Oh Y.-L."/>
            <person name="Kong W.-S."/>
            <person name="Choi I.-G."/>
        </authorList>
    </citation>
    <scope>NUCLEOTIDE SEQUENCE [LARGE SCALE GENOMIC DNA]</scope>
    <source>
        <strain evidence="8 9">9006-11</strain>
    </source>
</reference>
<accession>A0A1C7MPL7</accession>
<feature type="coiled-coil region" evidence="5">
    <location>
        <begin position="199"/>
        <end position="268"/>
    </location>
</feature>
<dbReference type="SMART" id="SM00184">
    <property type="entry name" value="RING"/>
    <property type="match status" value="1"/>
</dbReference>
<evidence type="ECO:0000256" key="4">
    <source>
        <dbReference type="PROSITE-ProRule" id="PRU00175"/>
    </source>
</evidence>
<dbReference type="InterPro" id="IPR001841">
    <property type="entry name" value="Znf_RING"/>
</dbReference>
<dbReference type="Proteomes" id="UP000092993">
    <property type="component" value="Unassembled WGS sequence"/>
</dbReference>
<feature type="compositionally biased region" description="Basic and acidic residues" evidence="6">
    <location>
        <begin position="442"/>
        <end position="461"/>
    </location>
</feature>
<dbReference type="OrthoDB" id="6105938at2759"/>
<sequence>MSFSPLCPWPSRHAIFVRRSILSTLLYILRPTCFPPAAFALVPSSPIMLVLHPTSTCDVCLEGYYGTNDPHAIVCGHIFCLRCLQSLTRQCCPLCRTSFHPLDVRKLHVDKTRLPPSTPPPNPANLVELPSHARELQDQITRVVLKGAKTFSEVHDLIDEHADLRAAHLLLYRYADAQLKAAEDKDSLAKFDSRCQELIQNLQTERELSDARCEELSNERFEKESALAREKSLQEHYDLVEKEWKEKYEACVEECRQLQQELEQLKCLDRSPSPSPKATEGRYIYFLDQSNPEPMVVDASDSFNAVKVAGKTDMFRLSPIPPTIPELPSSLTQFQPLTDDHDEHDDDSGKCARSSPYTPRNIQPIPIRSTVRREPSSCSLLSRYDTDVVSHSLPRGYDIHMASCSSSPTVSTIRDRNGDFVSSSLGRGPEGIPGLRSTGARRTPDCREQEEQRRAQLRDVLQHPTPSATNSPRRNTVSETDSVRRNIPIPPTSAPRAPSPSSSSSVSGSPPHNTAISHASTAAKAAERARVQSNFSPSVASPAYVSHITATRDNMTPPQIYAQPRPENLRRLSTDSMKGKSAPPSNLARTRTLWTVQDTPAQYV</sequence>
<dbReference type="InterPro" id="IPR017907">
    <property type="entry name" value="Znf_RING_CS"/>
</dbReference>
<evidence type="ECO:0000256" key="6">
    <source>
        <dbReference type="SAM" id="MobiDB-lite"/>
    </source>
</evidence>
<feature type="domain" description="RING-type" evidence="7">
    <location>
        <begin position="57"/>
        <end position="96"/>
    </location>
</feature>
<keyword evidence="3" id="KW-0862">Zinc</keyword>
<keyword evidence="5" id="KW-0175">Coiled coil</keyword>
<dbReference type="AlphaFoldDB" id="A0A1C7MPL7"/>